<dbReference type="EMBL" id="QNRX01000013">
    <property type="protein sequence ID" value="RBP61838.1"/>
    <property type="molecule type" value="Genomic_DNA"/>
</dbReference>
<dbReference type="AlphaFoldDB" id="A0A366I2M6"/>
<evidence type="ECO:0000259" key="3">
    <source>
        <dbReference type="SMART" id="SM00563"/>
    </source>
</evidence>
<keyword evidence="2 4" id="KW-0012">Acyltransferase</keyword>
<gene>
    <name evidence="4" type="ORF">DES36_11350</name>
</gene>
<protein>
    <submittedName>
        <fullName evidence="4">1-acyl-sn-glycerol-3-phosphate acyltransferase</fullName>
    </submittedName>
</protein>
<dbReference type="GO" id="GO:0003841">
    <property type="term" value="F:1-acylglycerol-3-phosphate O-acyltransferase activity"/>
    <property type="evidence" value="ECO:0007669"/>
    <property type="project" value="TreeGrafter"/>
</dbReference>
<dbReference type="SMART" id="SM00563">
    <property type="entry name" value="PlsC"/>
    <property type="match status" value="1"/>
</dbReference>
<feature type="domain" description="Phospholipid/glycerol acyltransferase" evidence="3">
    <location>
        <begin position="34"/>
        <end position="147"/>
    </location>
</feature>
<dbReference type="PANTHER" id="PTHR10434">
    <property type="entry name" value="1-ACYL-SN-GLYCEROL-3-PHOSPHATE ACYLTRANSFERASE"/>
    <property type="match status" value="1"/>
</dbReference>
<evidence type="ECO:0000256" key="1">
    <source>
        <dbReference type="ARBA" id="ARBA00022679"/>
    </source>
</evidence>
<dbReference type="SUPFAM" id="SSF69593">
    <property type="entry name" value="Glycerol-3-phosphate (1)-acyltransferase"/>
    <property type="match status" value="1"/>
</dbReference>
<comment type="caution">
    <text evidence="4">The sequence shown here is derived from an EMBL/GenBank/DDBJ whole genome shotgun (WGS) entry which is preliminary data.</text>
</comment>
<organism evidence="4 5">
    <name type="scientific">Alkalibaculum bacchi</name>
    <dbReference type="NCBI Taxonomy" id="645887"/>
    <lineage>
        <taxon>Bacteria</taxon>
        <taxon>Bacillati</taxon>
        <taxon>Bacillota</taxon>
        <taxon>Clostridia</taxon>
        <taxon>Eubacteriales</taxon>
        <taxon>Eubacteriaceae</taxon>
        <taxon>Alkalibaculum</taxon>
    </lineage>
</organism>
<proteinExistence type="predicted"/>
<dbReference type="Proteomes" id="UP000253490">
    <property type="component" value="Unassembled WGS sequence"/>
</dbReference>
<dbReference type="GO" id="GO:0006654">
    <property type="term" value="P:phosphatidic acid biosynthetic process"/>
    <property type="evidence" value="ECO:0007669"/>
    <property type="project" value="TreeGrafter"/>
</dbReference>
<sequence length="194" mass="21786">MVYTFVRFIVNVCISCIYKFEVQHKERIPHSGAIIICSNHIHWIDPIVIACKGTKRTIHFLGKAELFKNKAFAWLLKHLNVISIKRGQSDIGAIKNSLTVLKENHTLGIFPEGTRVKEGEEKKAEAGLAMLAIKSKALVIPIGISANYKIGSKVTVNIGEPISLESYYGKKVPKEKMEEISEDIMNQVRKLVSR</sequence>
<name>A0A366I2M6_9FIRM</name>
<dbReference type="RefSeq" id="WP_113921113.1">
    <property type="nucleotide sequence ID" value="NZ_QNRX01000013.1"/>
</dbReference>
<dbReference type="InterPro" id="IPR002123">
    <property type="entry name" value="Plipid/glycerol_acylTrfase"/>
</dbReference>
<keyword evidence="5" id="KW-1185">Reference proteome</keyword>
<accession>A0A366I2M6</accession>
<dbReference type="Pfam" id="PF01553">
    <property type="entry name" value="Acyltransferase"/>
    <property type="match status" value="1"/>
</dbReference>
<evidence type="ECO:0000313" key="5">
    <source>
        <dbReference type="Proteomes" id="UP000253490"/>
    </source>
</evidence>
<dbReference type="OrthoDB" id="9803035at2"/>
<reference evidence="4 5" key="1">
    <citation type="submission" date="2018-06" db="EMBL/GenBank/DDBJ databases">
        <title>Genomic Encyclopedia of Type Strains, Phase IV (KMG-IV): sequencing the most valuable type-strain genomes for metagenomic binning, comparative biology and taxonomic classification.</title>
        <authorList>
            <person name="Goeker M."/>
        </authorList>
    </citation>
    <scope>NUCLEOTIDE SEQUENCE [LARGE SCALE GENOMIC DNA]</scope>
    <source>
        <strain evidence="4 5">DSM 22112</strain>
    </source>
</reference>
<dbReference type="CDD" id="cd07989">
    <property type="entry name" value="LPLAT_AGPAT-like"/>
    <property type="match status" value="1"/>
</dbReference>
<evidence type="ECO:0000313" key="4">
    <source>
        <dbReference type="EMBL" id="RBP61838.1"/>
    </source>
</evidence>
<keyword evidence="1 4" id="KW-0808">Transferase</keyword>
<evidence type="ECO:0000256" key="2">
    <source>
        <dbReference type="ARBA" id="ARBA00023315"/>
    </source>
</evidence>
<dbReference type="PANTHER" id="PTHR10434:SF40">
    <property type="entry name" value="1-ACYL-SN-GLYCEROL-3-PHOSPHATE ACYLTRANSFERASE"/>
    <property type="match status" value="1"/>
</dbReference>